<evidence type="ECO:0008006" key="3">
    <source>
        <dbReference type="Google" id="ProtNLM"/>
    </source>
</evidence>
<gene>
    <name evidence="1" type="ORF">CNE99_01250</name>
</gene>
<organism evidence="1 2">
    <name type="scientific">OM182 bacterium MED-G24</name>
    <dbReference type="NCBI Taxonomy" id="1986255"/>
    <lineage>
        <taxon>Bacteria</taxon>
        <taxon>Pseudomonadati</taxon>
        <taxon>Pseudomonadota</taxon>
        <taxon>Gammaproteobacteria</taxon>
        <taxon>OMG group</taxon>
        <taxon>OM182 clade</taxon>
    </lineage>
</organism>
<reference evidence="1 2" key="1">
    <citation type="submission" date="2017-08" db="EMBL/GenBank/DDBJ databases">
        <title>Fine stratification of microbial communities through a metagenomic profile of the photic zone.</title>
        <authorList>
            <person name="Haro-Moreno J.M."/>
            <person name="Lopez-Perez M."/>
            <person name="De La Torre J."/>
            <person name="Picazo A."/>
            <person name="Camacho A."/>
            <person name="Rodriguez-Valera F."/>
        </authorList>
    </citation>
    <scope>NUCLEOTIDE SEQUENCE [LARGE SCALE GENOMIC DNA]</scope>
    <source>
        <strain evidence="1">MED-G24</strain>
    </source>
</reference>
<evidence type="ECO:0000313" key="2">
    <source>
        <dbReference type="Proteomes" id="UP000219327"/>
    </source>
</evidence>
<evidence type="ECO:0000313" key="1">
    <source>
        <dbReference type="EMBL" id="PDH41679.1"/>
    </source>
</evidence>
<name>A0A2A5WYR9_9GAMM</name>
<proteinExistence type="predicted"/>
<accession>A0A2A5WYR9</accession>
<comment type="caution">
    <text evidence="1">The sequence shown here is derived from an EMBL/GenBank/DDBJ whole genome shotgun (WGS) entry which is preliminary data.</text>
</comment>
<dbReference type="Proteomes" id="UP000219327">
    <property type="component" value="Unassembled WGS sequence"/>
</dbReference>
<protein>
    <recommendedName>
        <fullName evidence="3">Fe2OG dioxygenase domain-containing protein</fullName>
    </recommendedName>
</protein>
<sequence length="248" mass="28080">MGLSRILPRRLRAEVRLHQHNRQNRLGRVSQSAQSWYQITNIFPEALFEELRSSLANCPRLTRNEGAWRSGSALDGRSLMAGGGGLPLQYLSSNAFTSRIQGETGLSLTMVPEADVNRLSLLFYSGDPDRETGAVGVPRPDGCGWHVDGNIYLGQRWAGILTLKESTFDDVSKLELRPHGTTTTILRQGLENSLILFQGDHVSHRVRDLVSGEKRFVLSLLMSDNPIMTWNLWLRRYQRRVNRMFYGL</sequence>
<dbReference type="EMBL" id="NTKD01000003">
    <property type="protein sequence ID" value="PDH41679.1"/>
    <property type="molecule type" value="Genomic_DNA"/>
</dbReference>
<dbReference type="AlphaFoldDB" id="A0A2A5WYR9"/>